<protein>
    <submittedName>
        <fullName evidence="1">Uncharacterized protein</fullName>
    </submittedName>
</protein>
<organism evidence="1 2">
    <name type="scientific">Agrobacterium cucumeris</name>
    <dbReference type="NCBI Taxonomy" id="2862866"/>
    <lineage>
        <taxon>Bacteria</taxon>
        <taxon>Pseudomonadati</taxon>
        <taxon>Pseudomonadota</taxon>
        <taxon>Alphaproteobacteria</taxon>
        <taxon>Hyphomicrobiales</taxon>
        <taxon>Rhizobiaceae</taxon>
        <taxon>Rhizobium/Agrobacterium group</taxon>
        <taxon>Agrobacterium</taxon>
    </lineage>
</organism>
<evidence type="ECO:0000313" key="2">
    <source>
        <dbReference type="Proteomes" id="UP001225611"/>
    </source>
</evidence>
<accession>A0ABY8RIC6</accession>
<keyword evidence="2" id="KW-1185">Reference proteome</keyword>
<proteinExistence type="predicted"/>
<gene>
    <name evidence="1" type="ORF">KZ699_09050</name>
</gene>
<name>A0ABY8RIC6_9HYPH</name>
<dbReference type="RefSeq" id="WP_269703200.1">
    <property type="nucleotide sequence ID" value="NZ_CP080387.1"/>
</dbReference>
<dbReference type="EMBL" id="CP080387">
    <property type="protein sequence ID" value="WHO07250.1"/>
    <property type="molecule type" value="Genomic_DNA"/>
</dbReference>
<evidence type="ECO:0000313" key="1">
    <source>
        <dbReference type="EMBL" id="WHO07250.1"/>
    </source>
</evidence>
<reference evidence="1 2" key="1">
    <citation type="journal article" date="2023" name="Syst. Appl. Microbiol.">
        <title>Agrobacterium cucumeris sp. nov. isolated from crazy roots on cucumber (Cucumis sativus).</title>
        <authorList>
            <person name="Warabieda M."/>
            <person name="Kuzmanovic N."/>
            <person name="Trzcinski P."/>
            <person name="Pulawska J."/>
        </authorList>
    </citation>
    <scope>NUCLEOTIDE SEQUENCE [LARGE SCALE GENOMIC DNA]</scope>
    <source>
        <strain evidence="1 2">O132</strain>
    </source>
</reference>
<sequence>MSGSAAALTFIHLCDSFASGTRAGQTARPGFSTGAASGYRQLVASMRIETIIFGQFPQAAEKPREIGVFLDKFTLHLHAAVASICQTCL</sequence>
<dbReference type="Proteomes" id="UP001225611">
    <property type="component" value="Chromosome 1"/>
</dbReference>